<keyword evidence="4" id="KW-0732">Signal</keyword>
<dbReference type="InterPro" id="IPR028082">
    <property type="entry name" value="Peripla_BP_I"/>
</dbReference>
<reference evidence="9" key="1">
    <citation type="submission" date="2019-03" db="EMBL/GenBank/DDBJ databases">
        <title>Aquabacterium pictum sp.nov., the first bacteriochlorophyll a-containing freshwater bacterium in the genus Aquabacterium of the class Betaproteobacteria.</title>
        <authorList>
            <person name="Hirose S."/>
            <person name="Tank M."/>
            <person name="Hara E."/>
            <person name="Tamaki H."/>
            <person name="Takaichi S."/>
            <person name="Haruta S."/>
            <person name="Hanada S."/>
        </authorList>
    </citation>
    <scope>NUCLEOTIDE SEQUENCE [LARGE SCALE GENOMIC DNA]</scope>
    <source>
        <strain evidence="9">W35</strain>
    </source>
</reference>
<keyword evidence="5 6" id="KW-0408">Iron</keyword>
<organism evidence="8 9">
    <name type="scientific">Pseudaquabacterium pictum</name>
    <dbReference type="NCBI Taxonomy" id="2315236"/>
    <lineage>
        <taxon>Bacteria</taxon>
        <taxon>Pseudomonadati</taxon>
        <taxon>Pseudomonadota</taxon>
        <taxon>Betaproteobacteria</taxon>
        <taxon>Burkholderiales</taxon>
        <taxon>Sphaerotilaceae</taxon>
        <taxon>Pseudaquabacterium</taxon>
    </lineage>
</organism>
<comment type="caution">
    <text evidence="8">The sequence shown here is derived from an EMBL/GenBank/DDBJ whole genome shotgun (WGS) entry which is preliminary data.</text>
</comment>
<protein>
    <recommendedName>
        <fullName evidence="7">Cytochrome c domain-containing protein</fullName>
    </recommendedName>
</protein>
<dbReference type="Gene3D" id="1.10.760.10">
    <property type="entry name" value="Cytochrome c-like domain"/>
    <property type="match status" value="1"/>
</dbReference>
<dbReference type="SUPFAM" id="SSF46626">
    <property type="entry name" value="Cytochrome c"/>
    <property type="match status" value="1"/>
</dbReference>
<sequence>MLSLLLPWSAAAQVPASADLAAQRAGKRLFQLGLNRQGGDLQAQIGGGVPLSGERVACARCHGVQGQGQREGGAAAPPLRWSVLTQGRAAGAGLLARPAHDEASLLRAVRNGLGADGQPLGAAMPRFQLGPREAADLVAYLRVVGTDADAEAGVSADTVRLATALPLTGPQAALGQALRQGIEACLARAAGSAIFGRQVTLTVHDSHADPQALQAAALADDHLALVAPWWPQLDARALAQRLPGLPVIGALGQAAELDGAPPHWFGIAPLLGNQARVMVDAIADGLPGRTGRLLLVAGGDTVAPLAAEALRAQAAQYPGLQVSTLAWPAQPAALVPALTEALRHTPPDALVVLAPADALEAVAGTVAREAPSLPIHASQSQAGSAPQRWPADLRSRLRLTTTTPQADALAPAAFLADLQAIGARPQLPALQSQAYAAACATLEGLRRTGRTLSRDGLQRGLESLRNFQTGVLPPISFGPRQRHGVWEARLVRPAPGGDQPLGTWRGPRVPD</sequence>
<dbReference type="GO" id="GO:0046872">
    <property type="term" value="F:metal ion binding"/>
    <property type="evidence" value="ECO:0007669"/>
    <property type="project" value="UniProtKB-KW"/>
</dbReference>
<dbReference type="SUPFAM" id="SSF53822">
    <property type="entry name" value="Periplasmic binding protein-like I"/>
    <property type="match status" value="1"/>
</dbReference>
<evidence type="ECO:0000256" key="5">
    <source>
        <dbReference type="ARBA" id="ARBA00023004"/>
    </source>
</evidence>
<evidence type="ECO:0000256" key="6">
    <source>
        <dbReference type="PROSITE-ProRule" id="PRU00433"/>
    </source>
</evidence>
<accession>A0A480ARJ3</accession>
<feature type="domain" description="Cytochrome c" evidence="7">
    <location>
        <begin position="21"/>
        <end position="145"/>
    </location>
</feature>
<dbReference type="Proteomes" id="UP000301751">
    <property type="component" value="Unassembled WGS sequence"/>
</dbReference>
<dbReference type="InterPro" id="IPR036909">
    <property type="entry name" value="Cyt_c-like_dom_sf"/>
</dbReference>
<dbReference type="AlphaFoldDB" id="A0A480ARJ3"/>
<evidence type="ECO:0000256" key="1">
    <source>
        <dbReference type="ARBA" id="ARBA00010062"/>
    </source>
</evidence>
<dbReference type="EMBL" id="BJCL01000005">
    <property type="protein sequence ID" value="GCL63460.1"/>
    <property type="molecule type" value="Genomic_DNA"/>
</dbReference>
<dbReference type="PROSITE" id="PS51007">
    <property type="entry name" value="CYTC"/>
    <property type="match status" value="1"/>
</dbReference>
<keyword evidence="3 6" id="KW-0479">Metal-binding</keyword>
<proteinExistence type="inferred from homology"/>
<dbReference type="PANTHER" id="PTHR47235">
    <property type="entry name" value="BLR6548 PROTEIN"/>
    <property type="match status" value="1"/>
</dbReference>
<evidence type="ECO:0000256" key="3">
    <source>
        <dbReference type="ARBA" id="ARBA00022723"/>
    </source>
</evidence>
<evidence type="ECO:0000313" key="9">
    <source>
        <dbReference type="Proteomes" id="UP000301751"/>
    </source>
</evidence>
<dbReference type="PANTHER" id="PTHR47235:SF1">
    <property type="entry name" value="BLR6548 PROTEIN"/>
    <property type="match status" value="1"/>
</dbReference>
<evidence type="ECO:0000256" key="4">
    <source>
        <dbReference type="ARBA" id="ARBA00022729"/>
    </source>
</evidence>
<comment type="similarity">
    <text evidence="1">Belongs to the leucine-binding protein family.</text>
</comment>
<evidence type="ECO:0000313" key="8">
    <source>
        <dbReference type="EMBL" id="GCL63460.1"/>
    </source>
</evidence>
<dbReference type="InterPro" id="IPR009056">
    <property type="entry name" value="Cyt_c-like_dom"/>
</dbReference>
<dbReference type="Pfam" id="PF13458">
    <property type="entry name" value="Peripla_BP_6"/>
    <property type="match status" value="1"/>
</dbReference>
<keyword evidence="2 6" id="KW-0349">Heme</keyword>
<dbReference type="GO" id="GO:0009055">
    <property type="term" value="F:electron transfer activity"/>
    <property type="evidence" value="ECO:0007669"/>
    <property type="project" value="InterPro"/>
</dbReference>
<dbReference type="InterPro" id="IPR028081">
    <property type="entry name" value="Leu-bd"/>
</dbReference>
<dbReference type="GO" id="GO:0020037">
    <property type="term" value="F:heme binding"/>
    <property type="evidence" value="ECO:0007669"/>
    <property type="project" value="InterPro"/>
</dbReference>
<dbReference type="Pfam" id="PF00034">
    <property type="entry name" value="Cytochrom_C"/>
    <property type="match status" value="1"/>
</dbReference>
<dbReference type="RefSeq" id="WP_162520784.1">
    <property type="nucleotide sequence ID" value="NZ_BJCL01000005.1"/>
</dbReference>
<keyword evidence="9" id="KW-1185">Reference proteome</keyword>
<dbReference type="Gene3D" id="3.40.50.2300">
    <property type="match status" value="2"/>
</dbReference>
<name>A0A480ARJ3_9BURK</name>
<gene>
    <name evidence="8" type="ORF">AQPW35_25410</name>
</gene>
<evidence type="ECO:0000259" key="7">
    <source>
        <dbReference type="PROSITE" id="PS51007"/>
    </source>
</evidence>
<evidence type="ECO:0000256" key="2">
    <source>
        <dbReference type="ARBA" id="ARBA00022617"/>
    </source>
</evidence>